<keyword evidence="4 7" id="KW-0472">Membrane</keyword>
<comment type="caution">
    <text evidence="9">The sequence shown here is derived from an EMBL/GenBank/DDBJ whole genome shotgun (WGS) entry which is preliminary data.</text>
</comment>
<dbReference type="OrthoDB" id="5417844at2759"/>
<evidence type="ECO:0000259" key="8">
    <source>
        <dbReference type="Pfam" id="PF20684"/>
    </source>
</evidence>
<evidence type="ECO:0000256" key="3">
    <source>
        <dbReference type="ARBA" id="ARBA00022989"/>
    </source>
</evidence>
<feature type="transmembrane region" description="Helical" evidence="7">
    <location>
        <begin position="239"/>
        <end position="258"/>
    </location>
</feature>
<dbReference type="Pfam" id="PF20684">
    <property type="entry name" value="Fung_rhodopsin"/>
    <property type="match status" value="1"/>
</dbReference>
<feature type="transmembrane region" description="Helical" evidence="7">
    <location>
        <begin position="310"/>
        <end position="328"/>
    </location>
</feature>
<evidence type="ECO:0000256" key="1">
    <source>
        <dbReference type="ARBA" id="ARBA00004141"/>
    </source>
</evidence>
<keyword evidence="10" id="KW-1185">Reference proteome</keyword>
<keyword evidence="2 7" id="KW-0812">Transmembrane</keyword>
<accession>A0A0L0N0M6</accession>
<evidence type="ECO:0000256" key="4">
    <source>
        <dbReference type="ARBA" id="ARBA00023136"/>
    </source>
</evidence>
<organism evidence="9 10">
    <name type="scientific">Tolypocladium ophioglossoides (strain CBS 100239)</name>
    <name type="common">Snaketongue truffleclub</name>
    <name type="synonym">Elaphocordyceps ophioglossoides</name>
    <dbReference type="NCBI Taxonomy" id="1163406"/>
    <lineage>
        <taxon>Eukaryota</taxon>
        <taxon>Fungi</taxon>
        <taxon>Dikarya</taxon>
        <taxon>Ascomycota</taxon>
        <taxon>Pezizomycotina</taxon>
        <taxon>Sordariomycetes</taxon>
        <taxon>Hypocreomycetidae</taxon>
        <taxon>Hypocreales</taxon>
        <taxon>Ophiocordycipitaceae</taxon>
        <taxon>Tolypocladium</taxon>
    </lineage>
</organism>
<evidence type="ECO:0000313" key="9">
    <source>
        <dbReference type="EMBL" id="KND87668.1"/>
    </source>
</evidence>
<dbReference type="PANTHER" id="PTHR33048">
    <property type="entry name" value="PTH11-LIKE INTEGRAL MEMBRANE PROTEIN (AFU_ORTHOLOGUE AFUA_5G11245)"/>
    <property type="match status" value="1"/>
</dbReference>
<feature type="transmembrane region" description="Helical" evidence="7">
    <location>
        <begin position="52"/>
        <end position="73"/>
    </location>
</feature>
<feature type="compositionally biased region" description="Basic and acidic residues" evidence="6">
    <location>
        <begin position="394"/>
        <end position="408"/>
    </location>
</feature>
<evidence type="ECO:0000256" key="7">
    <source>
        <dbReference type="SAM" id="Phobius"/>
    </source>
</evidence>
<dbReference type="STRING" id="1163406.A0A0L0N0M6"/>
<keyword evidence="3 7" id="KW-1133">Transmembrane helix</keyword>
<feature type="region of interest" description="Disordered" evidence="6">
    <location>
        <begin position="351"/>
        <end position="438"/>
    </location>
</feature>
<gene>
    <name evidence="9" type="ORF">TOPH_07673</name>
</gene>
<feature type="transmembrane region" description="Helical" evidence="7">
    <location>
        <begin position="85"/>
        <end position="105"/>
    </location>
</feature>
<feature type="domain" description="Rhodopsin" evidence="8">
    <location>
        <begin position="69"/>
        <end position="334"/>
    </location>
</feature>
<feature type="transmembrane region" description="Helical" evidence="7">
    <location>
        <begin position="180"/>
        <end position="202"/>
    </location>
</feature>
<evidence type="ECO:0000256" key="2">
    <source>
        <dbReference type="ARBA" id="ARBA00022692"/>
    </source>
</evidence>
<sequence>MPLPLPLLGISPRLLDVVSESHPVFHQARQAMSTLGPPPPGVDLTEDRRSTVVAVSVVVWLLGLLAVVLRLVCRRIKHVEPWWDDWLIVAALVPSCAHVCAMAGYGPYAPGQTLVVPRMRPAVSRGLGRHIWVASPDAVYAWAISLFIAELSYSLTLMCVKWSILAFYWRSFNVRHSIKVPIWILAAIVGLWGIAVLLVSFLQCQPLNAFWDRFDPVSPLPKSEYHCGVDARKFFYGNAIPNIATDVLMLALPAPYIWNLQLPGGQKVALVGVFLVGSFVTAVSIVRLNFLLQGDLKSPDITWNFVDTGLWSIIEGNIAIVCACLPFLRPILQKLTFGILNLTSLSSQRQQQSTSTVLRHSHHHRQKEPWEGGDGGRFGASSSAHVRAYSTGETDEHPFAHLTDDGRSDQSLPLKKKDSGSIELRDVSKGGTSPVDGIVVTREVRMEHRTA</sequence>
<comment type="similarity">
    <text evidence="5">Belongs to the SAT4 family.</text>
</comment>
<dbReference type="InterPro" id="IPR049326">
    <property type="entry name" value="Rhodopsin_dom_fungi"/>
</dbReference>
<reference evidence="9 10" key="1">
    <citation type="journal article" date="2015" name="BMC Genomics">
        <title>The genome of the truffle-parasite Tolypocladium ophioglossoides and the evolution of antifungal peptaibiotics.</title>
        <authorList>
            <person name="Quandt C.A."/>
            <person name="Bushley K.E."/>
            <person name="Spatafora J.W."/>
        </authorList>
    </citation>
    <scope>NUCLEOTIDE SEQUENCE [LARGE SCALE GENOMIC DNA]</scope>
    <source>
        <strain evidence="9 10">CBS 100239</strain>
    </source>
</reference>
<name>A0A0L0N0M6_TOLOC</name>
<feature type="transmembrane region" description="Helical" evidence="7">
    <location>
        <begin position="139"/>
        <end position="168"/>
    </location>
</feature>
<dbReference type="PANTHER" id="PTHR33048:SF47">
    <property type="entry name" value="INTEGRAL MEMBRANE PROTEIN-RELATED"/>
    <property type="match status" value="1"/>
</dbReference>
<comment type="subcellular location">
    <subcellularLocation>
        <location evidence="1">Membrane</location>
        <topology evidence="1">Multi-pass membrane protein</topology>
    </subcellularLocation>
</comment>
<dbReference type="EMBL" id="LFRF01000033">
    <property type="protein sequence ID" value="KND87668.1"/>
    <property type="molecule type" value="Genomic_DNA"/>
</dbReference>
<dbReference type="InterPro" id="IPR052337">
    <property type="entry name" value="SAT4-like"/>
</dbReference>
<dbReference type="GO" id="GO:0016020">
    <property type="term" value="C:membrane"/>
    <property type="evidence" value="ECO:0007669"/>
    <property type="project" value="UniProtKB-SubCell"/>
</dbReference>
<proteinExistence type="inferred from homology"/>
<dbReference type="Proteomes" id="UP000036947">
    <property type="component" value="Unassembled WGS sequence"/>
</dbReference>
<feature type="transmembrane region" description="Helical" evidence="7">
    <location>
        <begin position="270"/>
        <end position="290"/>
    </location>
</feature>
<evidence type="ECO:0000256" key="6">
    <source>
        <dbReference type="SAM" id="MobiDB-lite"/>
    </source>
</evidence>
<protein>
    <recommendedName>
        <fullName evidence="8">Rhodopsin domain-containing protein</fullName>
    </recommendedName>
</protein>
<evidence type="ECO:0000313" key="10">
    <source>
        <dbReference type="Proteomes" id="UP000036947"/>
    </source>
</evidence>
<feature type="compositionally biased region" description="Basic and acidic residues" evidence="6">
    <location>
        <begin position="415"/>
        <end position="428"/>
    </location>
</feature>
<evidence type="ECO:0000256" key="5">
    <source>
        <dbReference type="ARBA" id="ARBA00038359"/>
    </source>
</evidence>
<dbReference type="AlphaFoldDB" id="A0A0L0N0M6"/>